<evidence type="ECO:0000259" key="7">
    <source>
        <dbReference type="SMART" id="SM00043"/>
    </source>
</evidence>
<dbReference type="Pfam" id="PF00031">
    <property type="entry name" value="Cystatin"/>
    <property type="match status" value="1"/>
</dbReference>
<dbReference type="GO" id="GO:0004869">
    <property type="term" value="F:cysteine-type endopeptidase inhibitor activity"/>
    <property type="evidence" value="ECO:0007669"/>
    <property type="project" value="UniProtKB-KW"/>
</dbReference>
<reference evidence="8" key="1">
    <citation type="submission" date="2007-07" db="EMBL/GenBank/DDBJ databases">
        <authorList>
            <consortium name="The Genome Sequencing Platform"/>
            <consortium name="The Genome Assembly Team"/>
            <person name="Lindblad-Toh K."/>
            <person name="DiPalma F."/>
            <person name="Gnerre S."/>
            <person name="Clamp M."/>
            <person name="Lander E.S."/>
        </authorList>
    </citation>
    <scope>NUCLEOTIDE SEQUENCE [LARGE SCALE GENOMIC DNA]</scope>
</reference>
<sequence>MTGPLSAPLLLLAILAVTLTMTLAMTLAKNSKRVGAIEEADVKDQDMQRALDFAILKYKEKSNDSYYSRVRQIVKILQEAIAEMYSFYVEIIRNTCNKSQPNLDNCPSQEQPNLKTE</sequence>
<protein>
    <recommendedName>
        <fullName evidence="7">Cystatin domain-containing protein</fullName>
    </recommendedName>
</protein>
<dbReference type="PANTHER" id="PTHR46186">
    <property type="entry name" value="CYSTATIN"/>
    <property type="match status" value="1"/>
</dbReference>
<dbReference type="Ensembl" id="ENSMICT00000069035.1">
    <property type="protein sequence ID" value="ENSMICP00000042554.1"/>
    <property type="gene ID" value="ENSMICG00000043235.1"/>
</dbReference>
<feature type="region of interest" description="Disordered" evidence="5">
    <location>
        <begin position="98"/>
        <end position="117"/>
    </location>
</feature>
<dbReference type="SMART" id="SM00043">
    <property type="entry name" value="CY"/>
    <property type="match status" value="1"/>
</dbReference>
<dbReference type="AlphaFoldDB" id="A0A8B7GBI6"/>
<evidence type="ECO:0000256" key="4">
    <source>
        <dbReference type="ARBA" id="ARBA00023157"/>
    </source>
</evidence>
<evidence type="ECO:0000256" key="3">
    <source>
        <dbReference type="ARBA" id="ARBA00022704"/>
    </source>
</evidence>
<dbReference type="GO" id="GO:0005615">
    <property type="term" value="C:extracellular space"/>
    <property type="evidence" value="ECO:0007669"/>
    <property type="project" value="TreeGrafter"/>
</dbReference>
<feature type="chain" id="PRO_5044664220" description="Cystatin domain-containing protein" evidence="6">
    <location>
        <begin position="25"/>
        <end position="117"/>
    </location>
</feature>
<dbReference type="Proteomes" id="UP000694394">
    <property type="component" value="Chromosome 18"/>
</dbReference>
<dbReference type="GO" id="GO:0031982">
    <property type="term" value="C:vesicle"/>
    <property type="evidence" value="ECO:0007669"/>
    <property type="project" value="TreeGrafter"/>
</dbReference>
<gene>
    <name evidence="8" type="primary">LOC105871241</name>
</gene>
<evidence type="ECO:0000256" key="1">
    <source>
        <dbReference type="ARBA" id="ARBA00009403"/>
    </source>
</evidence>
<feature type="domain" description="Cystatin" evidence="7">
    <location>
        <begin position="32"/>
        <end position="117"/>
    </location>
</feature>
<evidence type="ECO:0000313" key="9">
    <source>
        <dbReference type="Proteomes" id="UP000694394"/>
    </source>
</evidence>
<name>A0A8B7GBI6_MICMU</name>
<dbReference type="Ensembl" id="ENSMICT00000062599.1">
    <property type="protein sequence ID" value="ENSMICP00000042063.1"/>
    <property type="gene ID" value="ENSMICG00000043235.1"/>
</dbReference>
<dbReference type="PANTHER" id="PTHR46186:SF2">
    <property type="entry name" value="CYSTATIN"/>
    <property type="match status" value="1"/>
</dbReference>
<dbReference type="FunFam" id="3.10.450.10:FF:000004">
    <property type="entry name" value="Cystatin C"/>
    <property type="match status" value="1"/>
</dbReference>
<dbReference type="CDD" id="cd00042">
    <property type="entry name" value="CY"/>
    <property type="match status" value="1"/>
</dbReference>
<dbReference type="SUPFAM" id="SSF54403">
    <property type="entry name" value="Cystatin/monellin"/>
    <property type="match status" value="1"/>
</dbReference>
<evidence type="ECO:0000256" key="5">
    <source>
        <dbReference type="SAM" id="MobiDB-lite"/>
    </source>
</evidence>
<evidence type="ECO:0000256" key="2">
    <source>
        <dbReference type="ARBA" id="ARBA00022690"/>
    </source>
</evidence>
<dbReference type="GO" id="GO:0005737">
    <property type="term" value="C:cytoplasm"/>
    <property type="evidence" value="ECO:0007669"/>
    <property type="project" value="TreeGrafter"/>
</dbReference>
<dbReference type="OrthoDB" id="1908104at2759"/>
<dbReference type="GeneTree" id="ENSGT00940000154755"/>
<keyword evidence="3" id="KW-0789">Thiol protease inhibitor</keyword>
<feature type="signal peptide" evidence="6">
    <location>
        <begin position="1"/>
        <end position="24"/>
    </location>
</feature>
<dbReference type="InterPro" id="IPR000010">
    <property type="entry name" value="Cystatin_dom"/>
</dbReference>
<reference evidence="8" key="2">
    <citation type="submission" date="2016-12" db="EMBL/GenBank/DDBJ databases">
        <title>Mouse lemur reference genome and diversity panel.</title>
        <authorList>
            <person name="Harris R."/>
            <person name="Larsen P."/>
            <person name="Liu Y."/>
            <person name="Hughes D.S."/>
            <person name="Murali S."/>
            <person name="Raveendran M."/>
            <person name="Korchina V."/>
            <person name="Wang M."/>
            <person name="Jhangiani S."/>
            <person name="Bandaranaike D."/>
            <person name="Bellair M."/>
            <person name="Blankenburg K."/>
            <person name="Chao H."/>
            <person name="Dahdouli M."/>
            <person name="Dinh H."/>
            <person name="Doddapaneni H."/>
            <person name="English A."/>
            <person name="Firestine M."/>
            <person name="Gnanaolivu R."/>
            <person name="Gross S."/>
            <person name="Hernandez B."/>
            <person name="Javaid M."/>
            <person name="Jayaseelan J."/>
            <person name="Jones J."/>
            <person name="Khan Z."/>
            <person name="Kovar C."/>
            <person name="Kurapati P."/>
            <person name="Le B."/>
            <person name="Lee S."/>
            <person name="Li M."/>
            <person name="Mathew T."/>
            <person name="Narasimhan A."/>
            <person name="Ngo D."/>
            <person name="Nguyen L."/>
            <person name="Okwuonu G."/>
            <person name="Ongeri F."/>
            <person name="Osuji N."/>
            <person name="Pu L.-L."/>
            <person name="Puazo M."/>
            <person name="Quiroz J."/>
            <person name="Raj R."/>
            <person name="Rajbhandari K."/>
            <person name="Reid J.G."/>
            <person name="Santibanez J."/>
            <person name="Sexton D."/>
            <person name="Skinner E."/>
            <person name="Vee V."/>
            <person name="Weissenberger G."/>
            <person name="Wu Y."/>
            <person name="Xin Y."/>
            <person name="Han Y."/>
            <person name="Campbell C."/>
            <person name="Brown A."/>
            <person name="Sullivan B."/>
            <person name="Shelton J."/>
            <person name="Brown S."/>
            <person name="Dudchenko O."/>
            <person name="Machol I."/>
            <person name="Durand N."/>
            <person name="Shamim M."/>
            <person name="Lieberman A."/>
            <person name="Muzny D.M."/>
            <person name="Richards S."/>
            <person name="Yoder A."/>
            <person name="Worley K.C."/>
            <person name="Rogers J."/>
            <person name="Gibbs R.A."/>
        </authorList>
    </citation>
    <scope>NUCLEOTIDE SEQUENCE [LARGE SCALE GENOMIC DNA]</scope>
</reference>
<dbReference type="Gene3D" id="3.10.450.10">
    <property type="match status" value="1"/>
</dbReference>
<dbReference type="KEGG" id="mmur:105871241"/>
<keyword evidence="4" id="KW-1015">Disulfide bond</keyword>
<reference evidence="8" key="3">
    <citation type="submission" date="2025-05" db="UniProtKB">
        <authorList>
            <consortium name="Ensembl"/>
        </authorList>
    </citation>
    <scope>IDENTIFICATION</scope>
</reference>
<keyword evidence="2" id="KW-0646">Protease inhibitor</keyword>
<organism evidence="8 9">
    <name type="scientific">Microcebus murinus</name>
    <name type="common">Gray mouse lemur</name>
    <name type="synonym">Lemur murinus</name>
    <dbReference type="NCBI Taxonomy" id="30608"/>
    <lineage>
        <taxon>Eukaryota</taxon>
        <taxon>Metazoa</taxon>
        <taxon>Chordata</taxon>
        <taxon>Craniata</taxon>
        <taxon>Vertebrata</taxon>
        <taxon>Euteleostomi</taxon>
        <taxon>Mammalia</taxon>
        <taxon>Eutheria</taxon>
        <taxon>Euarchontoglires</taxon>
        <taxon>Primates</taxon>
        <taxon>Strepsirrhini</taxon>
        <taxon>Lemuriformes</taxon>
        <taxon>Cheirogaleidae</taxon>
        <taxon>Microcebus</taxon>
    </lineage>
</organism>
<dbReference type="RefSeq" id="XP_012619939.1">
    <property type="nucleotide sequence ID" value="XM_012764485.2"/>
</dbReference>
<evidence type="ECO:0000313" key="8">
    <source>
        <dbReference type="Ensembl" id="ENSMICP00000042063.1"/>
    </source>
</evidence>
<proteinExistence type="inferred from homology"/>
<keyword evidence="6" id="KW-0732">Signal</keyword>
<comment type="similarity">
    <text evidence="1">Belongs to the cystatin family.</text>
</comment>
<dbReference type="EMBL" id="ABDC03021471">
    <property type="status" value="NOT_ANNOTATED_CDS"/>
    <property type="molecule type" value="Genomic_DNA"/>
</dbReference>
<keyword evidence="9" id="KW-1185">Reference proteome</keyword>
<accession>A0A8B7GBI6</accession>
<dbReference type="InterPro" id="IPR046350">
    <property type="entry name" value="Cystatin_sf"/>
</dbReference>
<evidence type="ECO:0000256" key="6">
    <source>
        <dbReference type="SAM" id="SignalP"/>
    </source>
</evidence>